<proteinExistence type="predicted"/>
<dbReference type="Proteomes" id="UP000480266">
    <property type="component" value="Unassembled WGS sequence"/>
</dbReference>
<name>A0A7C9REE4_9BRAD</name>
<feature type="non-terminal residue" evidence="2">
    <location>
        <position position="76"/>
    </location>
</feature>
<keyword evidence="1" id="KW-0732">Signal</keyword>
<dbReference type="Gene3D" id="3.40.50.1580">
    <property type="entry name" value="Nucleoside phosphorylase domain"/>
    <property type="match status" value="1"/>
</dbReference>
<evidence type="ECO:0000313" key="3">
    <source>
        <dbReference type="Proteomes" id="UP000480266"/>
    </source>
</evidence>
<dbReference type="GO" id="GO:0003824">
    <property type="term" value="F:catalytic activity"/>
    <property type="evidence" value="ECO:0007669"/>
    <property type="project" value="InterPro"/>
</dbReference>
<dbReference type="EMBL" id="JAAMRR010000494">
    <property type="protein sequence ID" value="NGX95425.1"/>
    <property type="molecule type" value="Genomic_DNA"/>
</dbReference>
<dbReference type="AlphaFoldDB" id="A0A7C9REE4"/>
<dbReference type="GO" id="GO:0009116">
    <property type="term" value="P:nucleoside metabolic process"/>
    <property type="evidence" value="ECO:0007669"/>
    <property type="project" value="InterPro"/>
</dbReference>
<feature type="chain" id="PRO_5029019348" evidence="1">
    <location>
        <begin position="22"/>
        <end position="76"/>
    </location>
</feature>
<accession>A0A7C9REE4</accession>
<evidence type="ECO:0000313" key="2">
    <source>
        <dbReference type="EMBL" id="NGX95425.1"/>
    </source>
</evidence>
<keyword evidence="3" id="KW-1185">Reference proteome</keyword>
<comment type="caution">
    <text evidence="2">The sequence shown here is derived from an EMBL/GenBank/DDBJ whole genome shotgun (WGS) entry which is preliminary data.</text>
</comment>
<gene>
    <name evidence="2" type="ORF">G4V63_09430</name>
</gene>
<sequence length="76" mass="8308">MPVLRLLLIPLLALMPVVARAASQPIDTAPRIALFSAFEPEWQALLAVVEQPVSHREKGVDFVTGRVEGHDVVLVL</sequence>
<reference evidence="2" key="1">
    <citation type="submission" date="2020-02" db="EMBL/GenBank/DDBJ databases">
        <title>Draft genome sequence of Candidatus Afipia apatlaquensis IBT-C3, a potential strain for decolorization of textile dyes.</title>
        <authorList>
            <person name="Sanchez-Reyes A."/>
            <person name="Breton-Deval L."/>
            <person name="Mangelson H."/>
            <person name="Sanchez-Flores A."/>
        </authorList>
    </citation>
    <scope>NUCLEOTIDE SEQUENCE [LARGE SCALE GENOMIC DNA]</scope>
    <source>
        <strain evidence="2">IBT-C3</strain>
    </source>
</reference>
<organism evidence="2 3">
    <name type="scientific">Candidatus Afipia apatlaquensis</name>
    <dbReference type="NCBI Taxonomy" id="2712852"/>
    <lineage>
        <taxon>Bacteria</taxon>
        <taxon>Pseudomonadati</taxon>
        <taxon>Pseudomonadota</taxon>
        <taxon>Alphaproteobacteria</taxon>
        <taxon>Hyphomicrobiales</taxon>
        <taxon>Nitrobacteraceae</taxon>
        <taxon>Afipia</taxon>
    </lineage>
</organism>
<evidence type="ECO:0000256" key="1">
    <source>
        <dbReference type="SAM" id="SignalP"/>
    </source>
</evidence>
<protein>
    <submittedName>
        <fullName evidence="2">5'-methylthioadenosine/S-adenosylhomocysteine nucleosidase</fullName>
    </submittedName>
</protein>
<dbReference type="InterPro" id="IPR035994">
    <property type="entry name" value="Nucleoside_phosphorylase_sf"/>
</dbReference>
<feature type="signal peptide" evidence="1">
    <location>
        <begin position="1"/>
        <end position="21"/>
    </location>
</feature>